<dbReference type="Gene3D" id="1.10.10.10">
    <property type="entry name" value="Winged helix-like DNA-binding domain superfamily/Winged helix DNA-binding domain"/>
    <property type="match status" value="1"/>
</dbReference>
<evidence type="ECO:0000256" key="10">
    <source>
        <dbReference type="ARBA" id="ARBA00023204"/>
    </source>
</evidence>
<reference evidence="16" key="1">
    <citation type="submission" date="2020-10" db="EMBL/GenBank/DDBJ databases">
        <title>Genome sequence of the unusual species of purple photosynthetic bacteria, Phaeovibrio sulfidiphilus DSM 23193, type strain.</title>
        <authorList>
            <person name="Kyndt J.A."/>
            <person name="Meyer T.E."/>
        </authorList>
    </citation>
    <scope>NUCLEOTIDE SEQUENCE</scope>
    <source>
        <strain evidence="16">DSM 23193</strain>
    </source>
</reference>
<dbReference type="InterPro" id="IPR006199">
    <property type="entry name" value="LexA_DNA-bd_dom"/>
</dbReference>
<dbReference type="SUPFAM" id="SSF46785">
    <property type="entry name" value="Winged helix' DNA-binding domain"/>
    <property type="match status" value="1"/>
</dbReference>
<evidence type="ECO:0000256" key="5">
    <source>
        <dbReference type="ARBA" id="ARBA00022801"/>
    </source>
</evidence>
<evidence type="ECO:0000256" key="9">
    <source>
        <dbReference type="ARBA" id="ARBA00023163"/>
    </source>
</evidence>
<protein>
    <recommendedName>
        <fullName evidence="12">LexA repressor</fullName>
        <ecNumber evidence="12">3.4.21.88</ecNumber>
    </recommendedName>
</protein>
<dbReference type="GO" id="GO:0004252">
    <property type="term" value="F:serine-type endopeptidase activity"/>
    <property type="evidence" value="ECO:0007669"/>
    <property type="project" value="UniProtKB-UniRule"/>
</dbReference>
<dbReference type="GO" id="GO:0006281">
    <property type="term" value="P:DNA repair"/>
    <property type="evidence" value="ECO:0007669"/>
    <property type="project" value="UniProtKB-UniRule"/>
</dbReference>
<dbReference type="PANTHER" id="PTHR33516">
    <property type="entry name" value="LEXA REPRESSOR"/>
    <property type="match status" value="1"/>
</dbReference>
<comment type="caution">
    <text evidence="16">The sequence shown here is derived from an EMBL/GenBank/DDBJ whole genome shotgun (WGS) entry which is preliminary data.</text>
</comment>
<keyword evidence="4 12" id="KW-0227">DNA damage</keyword>
<keyword evidence="9 12" id="KW-0804">Transcription</keyword>
<dbReference type="CDD" id="cd06529">
    <property type="entry name" value="S24_LexA-like"/>
    <property type="match status" value="1"/>
</dbReference>
<keyword evidence="11 12" id="KW-0742">SOS response</keyword>
<accession>A0A8J6YQ43</accession>
<dbReference type="InterPro" id="IPR036286">
    <property type="entry name" value="LexA/Signal_pep-like_sf"/>
</dbReference>
<keyword evidence="8 12" id="KW-0238">DNA-binding</keyword>
<evidence type="ECO:0000259" key="14">
    <source>
        <dbReference type="Pfam" id="PF00717"/>
    </source>
</evidence>
<organism evidence="16 17">
    <name type="scientific">Phaeovibrio sulfidiphilus</name>
    <dbReference type="NCBI Taxonomy" id="1220600"/>
    <lineage>
        <taxon>Bacteria</taxon>
        <taxon>Pseudomonadati</taxon>
        <taxon>Pseudomonadota</taxon>
        <taxon>Alphaproteobacteria</taxon>
        <taxon>Rhodospirillales</taxon>
        <taxon>Rhodospirillaceae</taxon>
        <taxon>Phaeovibrio</taxon>
    </lineage>
</organism>
<feature type="domain" description="LexA repressor DNA-binding" evidence="15">
    <location>
        <begin position="2"/>
        <end position="63"/>
    </location>
</feature>
<dbReference type="PRINTS" id="PR00726">
    <property type="entry name" value="LEXASERPTASE"/>
</dbReference>
<dbReference type="AlphaFoldDB" id="A0A8J6YQ43"/>
<dbReference type="FunFam" id="2.10.109.10:FF:000001">
    <property type="entry name" value="LexA repressor"/>
    <property type="match status" value="1"/>
</dbReference>
<feature type="DNA-binding region" description="H-T-H motif" evidence="12">
    <location>
        <begin position="26"/>
        <end position="46"/>
    </location>
</feature>
<comment type="catalytic activity">
    <reaction evidence="12">
        <text>Hydrolysis of Ala-|-Gly bond in repressor LexA.</text>
        <dbReference type="EC" id="3.4.21.88"/>
    </reaction>
</comment>
<dbReference type="HAMAP" id="MF_00015">
    <property type="entry name" value="LexA"/>
    <property type="match status" value="1"/>
</dbReference>
<dbReference type="GO" id="GO:0003677">
    <property type="term" value="F:DNA binding"/>
    <property type="evidence" value="ECO:0007669"/>
    <property type="project" value="UniProtKB-UniRule"/>
</dbReference>
<evidence type="ECO:0000313" key="16">
    <source>
        <dbReference type="EMBL" id="MBE1237646.1"/>
    </source>
</evidence>
<comment type="function">
    <text evidence="12">Represses a number of genes involved in the response to DNA damage (SOS response), including recA and lexA. In the presence of single-stranded DNA, RecA interacts with LexA causing an autocatalytic cleavage which disrupts the DNA-binding part of LexA, leading to derepression of the SOS regulon and eventually DNA repair.</text>
</comment>
<dbReference type="EMBL" id="JACZHT010000006">
    <property type="protein sequence ID" value="MBE1237646.1"/>
    <property type="molecule type" value="Genomic_DNA"/>
</dbReference>
<evidence type="ECO:0000256" key="4">
    <source>
        <dbReference type="ARBA" id="ARBA00022763"/>
    </source>
</evidence>
<proteinExistence type="inferred from homology"/>
<keyword evidence="17" id="KW-1185">Reference proteome</keyword>
<dbReference type="PANTHER" id="PTHR33516:SF2">
    <property type="entry name" value="LEXA REPRESSOR-RELATED"/>
    <property type="match status" value="1"/>
</dbReference>
<name>A0A8J6YQ43_9PROT</name>
<sequence length="256" mass="27717">MLTKKQHQLLTFIEGRLRETGISPSYDEMRDALGLRSKSGIHRLVLSLEERGFIRRLAHKARAVEVLRTPESSAAPSPFPMRADVTPEGYYLAPAPHGFPSQIRSVGDATAPQPFAIPASHVEAQGAPAVSLPLAGKIAAGTPISALNDTTTQVDVPSALIGAPGEHFALTIEGDSMVEAGILDGDTAIIRRCSSADNGTIVVALIDRDEATLKRIQKHKEGVALEPANRHYKVMVYPYSRVEIQGRLVAILREYR</sequence>
<dbReference type="SUPFAM" id="SSF51306">
    <property type="entry name" value="LexA/Signal peptidase"/>
    <property type="match status" value="1"/>
</dbReference>
<dbReference type="InterPro" id="IPR006197">
    <property type="entry name" value="Peptidase_S24_LexA"/>
</dbReference>
<dbReference type="RefSeq" id="WP_192534655.1">
    <property type="nucleotide sequence ID" value="NZ_JACZHT010000006.1"/>
</dbReference>
<dbReference type="Pfam" id="PF00717">
    <property type="entry name" value="Peptidase_S24"/>
    <property type="match status" value="1"/>
</dbReference>
<evidence type="ECO:0000256" key="2">
    <source>
        <dbReference type="ARBA" id="ARBA00022491"/>
    </source>
</evidence>
<dbReference type="InterPro" id="IPR050077">
    <property type="entry name" value="LexA_repressor"/>
</dbReference>
<evidence type="ECO:0000256" key="1">
    <source>
        <dbReference type="ARBA" id="ARBA00007484"/>
    </source>
</evidence>
<feature type="site" description="Cleavage; by autolysis" evidence="12">
    <location>
        <begin position="140"/>
        <end position="141"/>
    </location>
</feature>
<feature type="domain" description="Peptidase S24/S26A/S26B/S26C" evidence="14">
    <location>
        <begin position="133"/>
        <end position="249"/>
    </location>
</feature>
<evidence type="ECO:0000256" key="13">
    <source>
        <dbReference type="RuleBase" id="RU003991"/>
    </source>
</evidence>
<feature type="active site" description="For autocatalytic cleavage activity" evidence="12">
    <location>
        <position position="176"/>
    </location>
</feature>
<keyword evidence="3 12" id="KW-0235">DNA replication</keyword>
<dbReference type="Proteomes" id="UP000631034">
    <property type="component" value="Unassembled WGS sequence"/>
</dbReference>
<dbReference type="EC" id="3.4.21.88" evidence="12"/>
<dbReference type="GO" id="GO:0006508">
    <property type="term" value="P:proteolysis"/>
    <property type="evidence" value="ECO:0007669"/>
    <property type="project" value="InterPro"/>
</dbReference>
<dbReference type="GO" id="GO:0045892">
    <property type="term" value="P:negative regulation of DNA-templated transcription"/>
    <property type="evidence" value="ECO:0007669"/>
    <property type="project" value="UniProtKB-UniRule"/>
</dbReference>
<keyword evidence="2 12" id="KW-0678">Repressor</keyword>
<comment type="similarity">
    <text evidence="1 12 13">Belongs to the peptidase S24 family.</text>
</comment>
<gene>
    <name evidence="12 16" type="primary">lexA</name>
    <name evidence="16" type="ORF">IHV25_08295</name>
</gene>
<evidence type="ECO:0000256" key="8">
    <source>
        <dbReference type="ARBA" id="ARBA00023125"/>
    </source>
</evidence>
<dbReference type="InterPro" id="IPR036390">
    <property type="entry name" value="WH_DNA-bd_sf"/>
</dbReference>
<dbReference type="Gene3D" id="2.10.109.10">
    <property type="entry name" value="Umud Fragment, subunit A"/>
    <property type="match status" value="1"/>
</dbReference>
<evidence type="ECO:0000256" key="12">
    <source>
        <dbReference type="HAMAP-Rule" id="MF_00015"/>
    </source>
</evidence>
<feature type="active site" description="For autocatalytic cleavage activity" evidence="12">
    <location>
        <position position="214"/>
    </location>
</feature>
<keyword evidence="6 12" id="KW-0068">Autocatalytic cleavage</keyword>
<evidence type="ECO:0000259" key="15">
    <source>
        <dbReference type="Pfam" id="PF01726"/>
    </source>
</evidence>
<keyword evidence="5 12" id="KW-0378">Hydrolase</keyword>
<evidence type="ECO:0000256" key="7">
    <source>
        <dbReference type="ARBA" id="ARBA00023015"/>
    </source>
</evidence>
<evidence type="ECO:0000313" key="17">
    <source>
        <dbReference type="Proteomes" id="UP000631034"/>
    </source>
</evidence>
<evidence type="ECO:0000256" key="6">
    <source>
        <dbReference type="ARBA" id="ARBA00022813"/>
    </source>
</evidence>
<evidence type="ECO:0000256" key="3">
    <source>
        <dbReference type="ARBA" id="ARBA00022705"/>
    </source>
</evidence>
<dbReference type="InterPro" id="IPR015927">
    <property type="entry name" value="Peptidase_S24_S26A/B/C"/>
</dbReference>
<dbReference type="NCBIfam" id="TIGR00498">
    <property type="entry name" value="lexA"/>
    <property type="match status" value="1"/>
</dbReference>
<keyword evidence="7 12" id="KW-0805">Transcription regulation</keyword>
<keyword evidence="10 12" id="KW-0234">DNA repair</keyword>
<dbReference type="Pfam" id="PF01726">
    <property type="entry name" value="LexA_DNA_bind"/>
    <property type="match status" value="1"/>
</dbReference>
<dbReference type="GO" id="GO:0006260">
    <property type="term" value="P:DNA replication"/>
    <property type="evidence" value="ECO:0007669"/>
    <property type="project" value="UniProtKB-UniRule"/>
</dbReference>
<dbReference type="GO" id="GO:0009432">
    <property type="term" value="P:SOS response"/>
    <property type="evidence" value="ECO:0007669"/>
    <property type="project" value="UniProtKB-UniRule"/>
</dbReference>
<comment type="subunit">
    <text evidence="12">Homodimer.</text>
</comment>
<evidence type="ECO:0000256" key="11">
    <source>
        <dbReference type="ARBA" id="ARBA00023236"/>
    </source>
</evidence>
<dbReference type="InterPro" id="IPR006200">
    <property type="entry name" value="LexA"/>
</dbReference>
<dbReference type="InterPro" id="IPR036388">
    <property type="entry name" value="WH-like_DNA-bd_sf"/>
</dbReference>
<dbReference type="InterPro" id="IPR039418">
    <property type="entry name" value="LexA-like"/>
</dbReference>